<feature type="region of interest" description="Disordered" evidence="2">
    <location>
        <begin position="188"/>
        <end position="243"/>
    </location>
</feature>
<evidence type="ECO:0000256" key="1">
    <source>
        <dbReference type="SAM" id="Coils"/>
    </source>
</evidence>
<feature type="compositionally biased region" description="Low complexity" evidence="2">
    <location>
        <begin position="219"/>
        <end position="229"/>
    </location>
</feature>
<feature type="region of interest" description="Disordered" evidence="2">
    <location>
        <begin position="86"/>
        <end position="110"/>
    </location>
</feature>
<evidence type="ECO:0000256" key="2">
    <source>
        <dbReference type="SAM" id="MobiDB-lite"/>
    </source>
</evidence>
<dbReference type="AlphaFoldDB" id="A0A284S7F8"/>
<feature type="region of interest" description="Disordered" evidence="2">
    <location>
        <begin position="123"/>
        <end position="173"/>
    </location>
</feature>
<feature type="compositionally biased region" description="Basic residues" evidence="2">
    <location>
        <begin position="123"/>
        <end position="134"/>
    </location>
</feature>
<gene>
    <name evidence="3" type="ORF">ARMOST_20472</name>
</gene>
<feature type="compositionally biased region" description="Basic and acidic residues" evidence="2">
    <location>
        <begin position="146"/>
        <end position="155"/>
    </location>
</feature>
<feature type="coiled-coil region" evidence="1">
    <location>
        <begin position="39"/>
        <end position="80"/>
    </location>
</feature>
<dbReference type="Proteomes" id="UP000219338">
    <property type="component" value="Unassembled WGS sequence"/>
</dbReference>
<feature type="compositionally biased region" description="Basic and acidic residues" evidence="2">
    <location>
        <begin position="95"/>
        <end position="110"/>
    </location>
</feature>
<reference evidence="4" key="1">
    <citation type="journal article" date="2017" name="Nat. Ecol. Evol.">
        <title>Genome expansion and lineage-specific genetic innovations in the forest pathogenic fungi Armillaria.</title>
        <authorList>
            <person name="Sipos G."/>
            <person name="Prasanna A.N."/>
            <person name="Walter M.C."/>
            <person name="O'Connor E."/>
            <person name="Balint B."/>
            <person name="Krizsan K."/>
            <person name="Kiss B."/>
            <person name="Hess J."/>
            <person name="Varga T."/>
            <person name="Slot J."/>
            <person name="Riley R."/>
            <person name="Boka B."/>
            <person name="Rigling D."/>
            <person name="Barry K."/>
            <person name="Lee J."/>
            <person name="Mihaltcheva S."/>
            <person name="LaButti K."/>
            <person name="Lipzen A."/>
            <person name="Waldron R."/>
            <person name="Moloney N.M."/>
            <person name="Sperisen C."/>
            <person name="Kredics L."/>
            <person name="Vagvoelgyi C."/>
            <person name="Patrignani A."/>
            <person name="Fitzpatrick D."/>
            <person name="Nagy I."/>
            <person name="Doyle S."/>
            <person name="Anderson J.B."/>
            <person name="Grigoriev I.V."/>
            <person name="Gueldener U."/>
            <person name="Muensterkoetter M."/>
            <person name="Nagy L.G."/>
        </authorList>
    </citation>
    <scope>NUCLEOTIDE SEQUENCE [LARGE SCALE GENOMIC DNA]</scope>
    <source>
        <strain evidence="4">C18/9</strain>
    </source>
</reference>
<dbReference type="OrthoDB" id="3057553at2759"/>
<name>A0A284S7F8_ARMOS</name>
<accession>A0A284S7F8</accession>
<keyword evidence="1" id="KW-0175">Coiled coil</keyword>
<sequence length="243" mass="27155">MLRHAAGVTASPEWKEWKTKCTAKRKEMALKEKEKEKEVEWAEHAVLKEKRDIEKAEKRMRKAEEKVEKEREKAVEKEWKTLARIHAQQKRKHVQERARMEKAARSLAAKEAKAAAATKLALKKARLRTRRQKHMGNEEGTNGDSADTHNSRKEAGSPGALPTSLPATLKPRPCPRPLYCVVTVSDSQPVSPACPVLQHPPSVQLGPPEAILPSESEAEGSCAESLASSGPRWSSRAKKEVKR</sequence>
<dbReference type="EMBL" id="FUEG01000039">
    <property type="protein sequence ID" value="SJL16938.1"/>
    <property type="molecule type" value="Genomic_DNA"/>
</dbReference>
<keyword evidence="4" id="KW-1185">Reference proteome</keyword>
<evidence type="ECO:0000313" key="4">
    <source>
        <dbReference type="Proteomes" id="UP000219338"/>
    </source>
</evidence>
<proteinExistence type="predicted"/>
<organism evidence="3 4">
    <name type="scientific">Armillaria ostoyae</name>
    <name type="common">Armillaria root rot fungus</name>
    <dbReference type="NCBI Taxonomy" id="47428"/>
    <lineage>
        <taxon>Eukaryota</taxon>
        <taxon>Fungi</taxon>
        <taxon>Dikarya</taxon>
        <taxon>Basidiomycota</taxon>
        <taxon>Agaricomycotina</taxon>
        <taxon>Agaricomycetes</taxon>
        <taxon>Agaricomycetidae</taxon>
        <taxon>Agaricales</taxon>
        <taxon>Marasmiineae</taxon>
        <taxon>Physalacriaceae</taxon>
        <taxon>Armillaria</taxon>
    </lineage>
</organism>
<protein>
    <submittedName>
        <fullName evidence="3">Uncharacterized protein</fullName>
    </submittedName>
</protein>
<evidence type="ECO:0000313" key="3">
    <source>
        <dbReference type="EMBL" id="SJL16938.1"/>
    </source>
</evidence>